<evidence type="ECO:0008006" key="3">
    <source>
        <dbReference type="Google" id="ProtNLM"/>
    </source>
</evidence>
<organism evidence="1 2">
    <name type="scientific">Theileria parva</name>
    <name type="common">East coast fever infection agent</name>
    <dbReference type="NCBI Taxonomy" id="5875"/>
    <lineage>
        <taxon>Eukaryota</taxon>
        <taxon>Sar</taxon>
        <taxon>Alveolata</taxon>
        <taxon>Apicomplexa</taxon>
        <taxon>Aconoidasida</taxon>
        <taxon>Piroplasmida</taxon>
        <taxon>Theileriidae</taxon>
        <taxon>Theileria</taxon>
    </lineage>
</organism>
<dbReference type="InParanoid" id="Q4N8A8"/>
<sequence length="162" mass="18337">MECLRPLRNSELMYIFKSLTPGNLITAEDLSKLFKNLYNLQYSTQELQFTLTHLHNIANYNTVNSVNNVNTVNNVNNVAGIDFMTFVDGVNGLIKSSPVELILRDVFENISRDKSSVTVEDLLEFAEKSGIKLSEDSKLRLNSRLPQGKANFQQFIQCIQSS</sequence>
<evidence type="ECO:0000313" key="2">
    <source>
        <dbReference type="Proteomes" id="UP000001949"/>
    </source>
</evidence>
<dbReference type="InterPro" id="IPR011992">
    <property type="entry name" value="EF-hand-dom_pair"/>
</dbReference>
<dbReference type="KEGG" id="tpv:TP01_0564"/>
<comment type="caution">
    <text evidence="1">The sequence shown here is derived from an EMBL/GenBank/DDBJ whole genome shotgun (WGS) entry which is preliminary data.</text>
</comment>
<reference evidence="1 2" key="1">
    <citation type="journal article" date="2005" name="Science">
        <title>Genome sequence of Theileria parva, a bovine pathogen that transforms lymphocytes.</title>
        <authorList>
            <person name="Gardner M.J."/>
            <person name="Bishop R."/>
            <person name="Shah T."/>
            <person name="de Villiers E.P."/>
            <person name="Carlton J.M."/>
            <person name="Hall N."/>
            <person name="Ren Q."/>
            <person name="Paulsen I.T."/>
            <person name="Pain A."/>
            <person name="Berriman M."/>
            <person name="Wilson R.J.M."/>
            <person name="Sato S."/>
            <person name="Ralph S.A."/>
            <person name="Mann D.J."/>
            <person name="Xiong Z."/>
            <person name="Shallom S.J."/>
            <person name="Weidman J."/>
            <person name="Jiang L."/>
            <person name="Lynn J."/>
            <person name="Weaver B."/>
            <person name="Shoaibi A."/>
            <person name="Domingo A.R."/>
            <person name="Wasawo D."/>
            <person name="Crabtree J."/>
            <person name="Wortman J.R."/>
            <person name="Haas B."/>
            <person name="Angiuoli S.V."/>
            <person name="Creasy T.H."/>
            <person name="Lu C."/>
            <person name="Suh B."/>
            <person name="Silva J.C."/>
            <person name="Utterback T.R."/>
            <person name="Feldblyum T.V."/>
            <person name="Pertea M."/>
            <person name="Allen J."/>
            <person name="Nierman W.C."/>
            <person name="Taracha E.L.N."/>
            <person name="Salzberg S.L."/>
            <person name="White O.R."/>
            <person name="Fitzhugh H.A."/>
            <person name="Morzaria S."/>
            <person name="Venter J.C."/>
            <person name="Fraser C.M."/>
            <person name="Nene V."/>
        </authorList>
    </citation>
    <scope>NUCLEOTIDE SEQUENCE [LARGE SCALE GENOMIC DNA]</scope>
    <source>
        <strain evidence="1 2">Muguga</strain>
    </source>
</reference>
<dbReference type="Proteomes" id="UP000001949">
    <property type="component" value="Unassembled WGS sequence"/>
</dbReference>
<dbReference type="GeneID" id="3503562"/>
<evidence type="ECO:0000313" key="1">
    <source>
        <dbReference type="EMBL" id="EAN33800.1"/>
    </source>
</evidence>
<proteinExistence type="predicted"/>
<gene>
    <name evidence="1" type="ordered locus">TP01_0564</name>
</gene>
<accession>Q4N8A8</accession>
<dbReference type="AlphaFoldDB" id="Q4N8A8"/>
<dbReference type="VEuPathDB" id="PiroplasmaDB:TpMuguga_01g00564"/>
<dbReference type="SUPFAM" id="SSF47473">
    <property type="entry name" value="EF-hand"/>
    <property type="match status" value="1"/>
</dbReference>
<protein>
    <recommendedName>
        <fullName evidence="3">EF-hand domain-containing protein</fullName>
    </recommendedName>
</protein>
<dbReference type="eggNOG" id="ENOG502TN66">
    <property type="taxonomic scope" value="Eukaryota"/>
</dbReference>
<dbReference type="RefSeq" id="XP_766083.1">
    <property type="nucleotide sequence ID" value="XM_760990.1"/>
</dbReference>
<dbReference type="Gene3D" id="1.10.238.10">
    <property type="entry name" value="EF-hand"/>
    <property type="match status" value="1"/>
</dbReference>
<dbReference type="OMA" id="DNSDICA"/>
<name>Q4N8A8_THEPA</name>
<keyword evidence="2" id="KW-1185">Reference proteome</keyword>
<dbReference type="EMBL" id="AAGK01000001">
    <property type="protein sequence ID" value="EAN33800.1"/>
    <property type="molecule type" value="Genomic_DNA"/>
</dbReference>